<dbReference type="SMART" id="SM00850">
    <property type="entry name" value="LytTR"/>
    <property type="match status" value="1"/>
</dbReference>
<evidence type="ECO:0000256" key="3">
    <source>
        <dbReference type="PROSITE-ProRule" id="PRU00169"/>
    </source>
</evidence>
<sequence>MAVRIAVIDDERPARSELRHQLRELVPDAVIEEGDSGAAALELAGAGKYDMFFLDINLGDINGTVLVNALKNMQQDAKIIFVTAYSEYAVTAFELGVEDYILKPYDKGRLKKVLERIQVQRPSAGHQGQAVKPRPGKIAISNEGKTIFEDIDDIIYIETHNRGCMIHTAENGYYDGKSIGEFEKRLEGDRFFRCHKSYLINLDKVREVFPWGNNSFGLKMQGGEQEVLPVGREKTKVLRQLLGW</sequence>
<dbReference type="Pfam" id="PF04397">
    <property type="entry name" value="LytTR"/>
    <property type="match status" value="1"/>
</dbReference>
<reference evidence="6 7" key="1">
    <citation type="journal article" date="2016" name="Nat. Microbiol.">
        <title>The Mouse Intestinal Bacterial Collection (miBC) provides host-specific insight into cultured diversity and functional potential of the gut microbiota.</title>
        <authorList>
            <person name="Lagkouvardos I."/>
            <person name="Pukall R."/>
            <person name="Abt B."/>
            <person name="Foesel B.U."/>
            <person name="Meier-Kolthoff J.P."/>
            <person name="Kumar N."/>
            <person name="Bresciani A."/>
            <person name="Martinez I."/>
            <person name="Just S."/>
            <person name="Ziegler C."/>
            <person name="Brugiroux S."/>
            <person name="Garzetti D."/>
            <person name="Wenning M."/>
            <person name="Bui T.P."/>
            <person name="Wang J."/>
            <person name="Hugenholtz F."/>
            <person name="Plugge C.M."/>
            <person name="Peterson D.A."/>
            <person name="Hornef M.W."/>
            <person name="Baines J.F."/>
            <person name="Smidt H."/>
            <person name="Walter J."/>
            <person name="Kristiansen K."/>
            <person name="Nielsen H.B."/>
            <person name="Haller D."/>
            <person name="Overmann J."/>
            <person name="Stecher B."/>
            <person name="Clavel T."/>
        </authorList>
    </citation>
    <scope>NUCLEOTIDE SEQUENCE [LARGE SCALE GENOMIC DNA]</scope>
    <source>
        <strain evidence="6 7">DSM 28560</strain>
    </source>
</reference>
<proteinExistence type="predicted"/>
<keyword evidence="7" id="KW-1185">Reference proteome</keyword>
<organism evidence="6 7">
    <name type="scientific">Extibacter muris</name>
    <dbReference type="NCBI Taxonomy" id="1796622"/>
    <lineage>
        <taxon>Bacteria</taxon>
        <taxon>Bacillati</taxon>
        <taxon>Bacillota</taxon>
        <taxon>Clostridia</taxon>
        <taxon>Lachnospirales</taxon>
        <taxon>Lachnospiraceae</taxon>
        <taxon>Extibacter</taxon>
    </lineage>
</organism>
<evidence type="ECO:0000256" key="1">
    <source>
        <dbReference type="ARBA" id="ARBA00018672"/>
    </source>
</evidence>
<name>A0A4R4FG51_9FIRM</name>
<dbReference type="InterPro" id="IPR001789">
    <property type="entry name" value="Sig_transdc_resp-reg_receiver"/>
</dbReference>
<gene>
    <name evidence="6" type="ORF">E1963_04620</name>
</gene>
<dbReference type="InterPro" id="IPR011006">
    <property type="entry name" value="CheY-like_superfamily"/>
</dbReference>
<keyword evidence="3" id="KW-0597">Phosphoprotein</keyword>
<dbReference type="Gene3D" id="2.40.50.1020">
    <property type="entry name" value="LytTr DNA-binding domain"/>
    <property type="match status" value="1"/>
</dbReference>
<dbReference type="InterPro" id="IPR007492">
    <property type="entry name" value="LytTR_DNA-bd_dom"/>
</dbReference>
<dbReference type="PANTHER" id="PTHR37299:SF1">
    <property type="entry name" value="STAGE 0 SPORULATION PROTEIN A HOMOLOG"/>
    <property type="match status" value="1"/>
</dbReference>
<dbReference type="PANTHER" id="PTHR37299">
    <property type="entry name" value="TRANSCRIPTIONAL REGULATOR-RELATED"/>
    <property type="match status" value="1"/>
</dbReference>
<dbReference type="SMART" id="SM00448">
    <property type="entry name" value="REC"/>
    <property type="match status" value="1"/>
</dbReference>
<dbReference type="GO" id="GO:0003677">
    <property type="term" value="F:DNA binding"/>
    <property type="evidence" value="ECO:0007669"/>
    <property type="project" value="InterPro"/>
</dbReference>
<dbReference type="Gene3D" id="3.40.50.2300">
    <property type="match status" value="1"/>
</dbReference>
<dbReference type="InterPro" id="IPR046947">
    <property type="entry name" value="LytR-like"/>
</dbReference>
<protein>
    <recommendedName>
        <fullName evidence="1">Stage 0 sporulation protein A homolog</fullName>
    </recommendedName>
</protein>
<comment type="function">
    <text evidence="2">May play the central regulatory role in sporulation. It may be an element of the effector pathway responsible for the activation of sporulation genes in response to nutritional stress. Spo0A may act in concert with spo0H (a sigma factor) to control the expression of some genes that are critical to the sporulation process.</text>
</comment>
<evidence type="ECO:0000259" key="4">
    <source>
        <dbReference type="PROSITE" id="PS50110"/>
    </source>
</evidence>
<evidence type="ECO:0000313" key="6">
    <source>
        <dbReference type="EMBL" id="TDA22684.1"/>
    </source>
</evidence>
<evidence type="ECO:0000256" key="2">
    <source>
        <dbReference type="ARBA" id="ARBA00024867"/>
    </source>
</evidence>
<dbReference type="PROSITE" id="PS50930">
    <property type="entry name" value="HTH_LYTTR"/>
    <property type="match status" value="1"/>
</dbReference>
<feature type="domain" description="HTH LytTR-type" evidence="5">
    <location>
        <begin position="138"/>
        <end position="244"/>
    </location>
</feature>
<evidence type="ECO:0000259" key="5">
    <source>
        <dbReference type="PROSITE" id="PS50930"/>
    </source>
</evidence>
<dbReference type="AlphaFoldDB" id="A0A4R4FG51"/>
<dbReference type="GO" id="GO:0000156">
    <property type="term" value="F:phosphorelay response regulator activity"/>
    <property type="evidence" value="ECO:0007669"/>
    <property type="project" value="InterPro"/>
</dbReference>
<dbReference type="SUPFAM" id="SSF52172">
    <property type="entry name" value="CheY-like"/>
    <property type="match status" value="1"/>
</dbReference>
<feature type="modified residue" description="4-aspartylphosphate" evidence="3">
    <location>
        <position position="55"/>
    </location>
</feature>
<feature type="domain" description="Response regulatory" evidence="4">
    <location>
        <begin position="4"/>
        <end position="118"/>
    </location>
</feature>
<evidence type="ECO:0000313" key="7">
    <source>
        <dbReference type="Proteomes" id="UP000295710"/>
    </source>
</evidence>
<comment type="caution">
    <text evidence="6">The sequence shown here is derived from an EMBL/GenBank/DDBJ whole genome shotgun (WGS) entry which is preliminary data.</text>
</comment>
<dbReference type="Pfam" id="PF00072">
    <property type="entry name" value="Response_reg"/>
    <property type="match status" value="1"/>
</dbReference>
<dbReference type="RefSeq" id="WP_132275809.1">
    <property type="nucleotide sequence ID" value="NZ_JAOBST010000056.1"/>
</dbReference>
<accession>A0A4R4FG51</accession>
<dbReference type="EMBL" id="SMMX01000003">
    <property type="protein sequence ID" value="TDA22684.1"/>
    <property type="molecule type" value="Genomic_DNA"/>
</dbReference>
<dbReference type="PROSITE" id="PS50110">
    <property type="entry name" value="RESPONSE_REGULATORY"/>
    <property type="match status" value="1"/>
</dbReference>
<dbReference type="Proteomes" id="UP000295710">
    <property type="component" value="Unassembled WGS sequence"/>
</dbReference>